<gene>
    <name evidence="2" type="ORF">Ptr86124_007879</name>
    <name evidence="1" type="ORF">PtrM4_032270</name>
</gene>
<reference evidence="2" key="2">
    <citation type="submission" date="2021-05" db="EMBL/GenBank/DDBJ databases">
        <authorList>
            <person name="Moolhuijzen P.M."/>
            <person name="Moffat C.S."/>
        </authorList>
    </citation>
    <scope>NUCLEOTIDE SEQUENCE</scope>
    <source>
        <strain evidence="2">86-124</strain>
    </source>
</reference>
<comment type="caution">
    <text evidence="2">The sequence shown here is derived from an EMBL/GenBank/DDBJ whole genome shotgun (WGS) entry which is preliminary data.</text>
</comment>
<name>A0A2W1F0R4_9PLEO</name>
<reference evidence="2" key="3">
    <citation type="journal article" date="2022" name="bioRxiv">
        <title>A global pangenome for the wheat fungal pathogen Pyrenophora tritici-repentis and prediction of effector protein structural homology.</title>
        <authorList>
            <person name="Moolhuijzen P."/>
            <person name="See P.T."/>
            <person name="Shi G."/>
            <person name="Powell H.R."/>
            <person name="Cockram J."/>
            <person name="Jorgensen L.N."/>
            <person name="Benslimane H."/>
            <person name="Strelkov S.E."/>
            <person name="Turner J."/>
            <person name="Liu Z."/>
            <person name="Moffat C.S."/>
        </authorList>
    </citation>
    <scope>NUCLEOTIDE SEQUENCE</scope>
    <source>
        <strain evidence="2">86-124</strain>
    </source>
</reference>
<accession>A0A2W1F0R4</accession>
<dbReference type="Proteomes" id="UP000249757">
    <property type="component" value="Unassembled WGS sequence"/>
</dbReference>
<evidence type="ECO:0000313" key="2">
    <source>
        <dbReference type="EMBL" id="KAI1512859.1"/>
    </source>
</evidence>
<keyword evidence="3" id="KW-1185">Reference proteome</keyword>
<dbReference type="Proteomes" id="UP000245464">
    <property type="component" value="Chromosome 1"/>
</dbReference>
<evidence type="ECO:0000313" key="1">
    <source>
        <dbReference type="EMBL" id="KAF7578987.1"/>
    </source>
</evidence>
<evidence type="ECO:0000313" key="3">
    <source>
        <dbReference type="Proteomes" id="UP000249757"/>
    </source>
</evidence>
<sequence length="74" mass="8156">MSPFAGVKQLPFIGHDQFYALAISTPMCWAGFAPEGTRPSSMDPPNLFGFHYPLLCPRKAKPRGTGEYNVLPDD</sequence>
<dbReference type="AlphaFoldDB" id="A0A2W1F0R4"/>
<proteinExistence type="predicted"/>
<dbReference type="EMBL" id="NQIK02000001">
    <property type="protein sequence ID" value="KAF7578987.1"/>
    <property type="molecule type" value="Genomic_DNA"/>
</dbReference>
<dbReference type="EMBL" id="NRDI02000010">
    <property type="protein sequence ID" value="KAI1512859.1"/>
    <property type="molecule type" value="Genomic_DNA"/>
</dbReference>
<organism evidence="2 3">
    <name type="scientific">Pyrenophora tritici-repentis</name>
    <dbReference type="NCBI Taxonomy" id="45151"/>
    <lineage>
        <taxon>Eukaryota</taxon>
        <taxon>Fungi</taxon>
        <taxon>Dikarya</taxon>
        <taxon>Ascomycota</taxon>
        <taxon>Pezizomycotina</taxon>
        <taxon>Dothideomycetes</taxon>
        <taxon>Pleosporomycetidae</taxon>
        <taxon>Pleosporales</taxon>
        <taxon>Pleosporineae</taxon>
        <taxon>Pleosporaceae</taxon>
        <taxon>Pyrenophora</taxon>
    </lineage>
</organism>
<protein>
    <submittedName>
        <fullName evidence="2">Uncharacterized protein</fullName>
    </submittedName>
</protein>
<reference evidence="1" key="1">
    <citation type="journal article" date="2018" name="BMC Genomics">
        <title>Comparative genomics of the wheat fungal pathogen Pyrenophora tritici-repentis reveals chromosomal variations and genome plasticity.</title>
        <authorList>
            <person name="Moolhuijzen P."/>
            <person name="See P.T."/>
            <person name="Hane J.K."/>
            <person name="Shi G."/>
            <person name="Liu Z."/>
            <person name="Oliver R.P."/>
            <person name="Moffat C.S."/>
        </authorList>
    </citation>
    <scope>NUCLEOTIDE SEQUENCE [LARGE SCALE GENOMIC DNA]</scope>
    <source>
        <strain evidence="1">M4</strain>
    </source>
</reference>
<reference evidence="3" key="4">
    <citation type="journal article" date="2022" name="Microb. Genom.">
        <title>A global pangenome for the wheat fungal pathogen Pyrenophora tritici-repentis and prediction of effector protein structural homology.</title>
        <authorList>
            <person name="Moolhuijzen P.M."/>
            <person name="See P.T."/>
            <person name="Shi G."/>
            <person name="Powell H.R."/>
            <person name="Cockram J."/>
            <person name="Jorgensen L.N."/>
            <person name="Benslimane H."/>
            <person name="Strelkov S.E."/>
            <person name="Turner J."/>
            <person name="Liu Z."/>
            <person name="Moffat C.S."/>
        </authorList>
    </citation>
    <scope>NUCLEOTIDE SEQUENCE [LARGE SCALE GENOMIC DNA]</scope>
</reference>